<sequence length="143" mass="17028">MMQKFYMQEKVFGILTDFYVKNQQGYDCYIIYSKLFSLAQKQQLLNAQTHQELLSVEDKLFSWSPIYYVKQNDEVIFMIKDECKCMSQELTITEQLIGRYSAISTNIIFKYLKTARQQLQQLRQSIHGEILTQLKCLTHNQNM</sequence>
<dbReference type="SUPFAM" id="SSF54518">
    <property type="entry name" value="Tubby C-terminal domain-like"/>
    <property type="match status" value="1"/>
</dbReference>
<organism evidence="1">
    <name type="scientific">Hexamita inflata</name>
    <dbReference type="NCBI Taxonomy" id="28002"/>
    <lineage>
        <taxon>Eukaryota</taxon>
        <taxon>Metamonada</taxon>
        <taxon>Diplomonadida</taxon>
        <taxon>Hexamitidae</taxon>
        <taxon>Hexamitinae</taxon>
        <taxon>Hexamita</taxon>
    </lineage>
</organism>
<comment type="caution">
    <text evidence="1">The sequence shown here is derived from an EMBL/GenBank/DDBJ whole genome shotgun (WGS) entry which is preliminary data.</text>
</comment>
<name>A0AA86V063_9EUKA</name>
<dbReference type="EMBL" id="CAXDID020000366">
    <property type="protein sequence ID" value="CAL6082575.1"/>
    <property type="molecule type" value="Genomic_DNA"/>
</dbReference>
<reference evidence="1" key="1">
    <citation type="submission" date="2023-06" db="EMBL/GenBank/DDBJ databases">
        <authorList>
            <person name="Kurt Z."/>
        </authorList>
    </citation>
    <scope>NUCLEOTIDE SEQUENCE</scope>
</reference>
<dbReference type="Pfam" id="PF04525">
    <property type="entry name" value="LOR"/>
    <property type="match status" value="1"/>
</dbReference>
<evidence type="ECO:0000313" key="1">
    <source>
        <dbReference type="EMBL" id="CAI9971082.1"/>
    </source>
</evidence>
<dbReference type="InterPro" id="IPR025659">
    <property type="entry name" value="Tubby-like_C"/>
</dbReference>
<dbReference type="EMBL" id="CATOUU010001089">
    <property type="protein sequence ID" value="CAI9971082.1"/>
    <property type="molecule type" value="Genomic_DNA"/>
</dbReference>
<dbReference type="AlphaFoldDB" id="A0AA86V063"/>
<protein>
    <submittedName>
        <fullName evidence="1">LURP-one-related family protein</fullName>
    </submittedName>
    <submittedName>
        <fullName evidence="2">LURP-one-related_family protein</fullName>
    </submittedName>
</protein>
<keyword evidence="3" id="KW-1185">Reference proteome</keyword>
<proteinExistence type="predicted"/>
<evidence type="ECO:0000313" key="2">
    <source>
        <dbReference type="EMBL" id="CAL6082575.1"/>
    </source>
</evidence>
<reference evidence="2 3" key="2">
    <citation type="submission" date="2024-07" db="EMBL/GenBank/DDBJ databases">
        <authorList>
            <person name="Akdeniz Z."/>
        </authorList>
    </citation>
    <scope>NUCLEOTIDE SEQUENCE [LARGE SCALE GENOMIC DNA]</scope>
</reference>
<dbReference type="Proteomes" id="UP001642409">
    <property type="component" value="Unassembled WGS sequence"/>
</dbReference>
<dbReference type="InterPro" id="IPR007612">
    <property type="entry name" value="LOR"/>
</dbReference>
<accession>A0AA86V063</accession>
<gene>
    <name evidence="1" type="ORF">HINF_LOCUS58727</name>
    <name evidence="2" type="ORF">HINF_LOCUS61309</name>
</gene>
<evidence type="ECO:0000313" key="3">
    <source>
        <dbReference type="Proteomes" id="UP001642409"/>
    </source>
</evidence>